<dbReference type="PANTHER" id="PTHR31065:SF92">
    <property type="entry name" value="B BOX-TYPE DOMAIN-CONTAINING PROTEIN"/>
    <property type="match status" value="1"/>
</dbReference>
<dbReference type="Pfam" id="PF04640">
    <property type="entry name" value="PLATZ"/>
    <property type="match status" value="1"/>
</dbReference>
<dbReference type="EnsemblPlants" id="KEH31399">
    <property type="protein sequence ID" value="KEH31399"/>
    <property type="gene ID" value="MTR_4g094680"/>
</dbReference>
<protein>
    <submittedName>
        <fullName evidence="2">PLATZ transcription factor 1</fullName>
    </submittedName>
    <submittedName>
        <fullName evidence="1">PLATZ transcription factor family protein</fullName>
    </submittedName>
</protein>
<dbReference type="EMBL" id="MK557965">
    <property type="protein sequence ID" value="QCF41213.1"/>
    <property type="molecule type" value="mRNA"/>
</dbReference>
<dbReference type="AlphaFoldDB" id="A0A072UNM6"/>
<reference evidence="1 4" key="2">
    <citation type="journal article" date="2014" name="BMC Genomics">
        <title>An improved genome release (version Mt4.0) for the model legume Medicago truncatula.</title>
        <authorList>
            <person name="Tang H."/>
            <person name="Krishnakumar V."/>
            <person name="Bidwell S."/>
            <person name="Rosen B."/>
            <person name="Chan A."/>
            <person name="Zhou S."/>
            <person name="Gentzbittel L."/>
            <person name="Childs K.L."/>
            <person name="Yandell M."/>
            <person name="Gundlach H."/>
            <person name="Mayer K.F."/>
            <person name="Schwartz D.C."/>
            <person name="Town C.D."/>
        </authorList>
    </citation>
    <scope>GENOME REANNOTATION</scope>
    <source>
        <strain evidence="1">A17</strain>
        <strain evidence="3 4">cv. Jemalong A17</strain>
    </source>
</reference>
<accession>A0A072UNM6</accession>
<evidence type="ECO:0000313" key="3">
    <source>
        <dbReference type="EnsemblPlants" id="KEH31399"/>
    </source>
</evidence>
<keyword evidence="4" id="KW-1185">Reference proteome</keyword>
<evidence type="ECO:0000313" key="2">
    <source>
        <dbReference type="EMBL" id="QCF41213.1"/>
    </source>
</evidence>
<proteinExistence type="evidence at transcript level"/>
<sequence length="237" mass="26591">MRGSGSDPSSEAKGDMKVNQKPAWLERLMGETFFGGCGVHQNQRKNEKNILCLHCCLTICPHCLPSHPSHPLLQVRRYVYHDVVQLGDLEKLIDCSNIQAYTINGAKVIFLNERVQSRSCKGTTTAANANSFCCTCDRILQDPFHFCSLSCKVDHMVYKGESLSSILVHRFHESHFSYSQFEGLRVDSSEVIDEDNTQFVPTNTEEATSRSMNNKTNGFFLSLGSRRKGAPKRAPLI</sequence>
<dbReference type="Proteomes" id="UP000002051">
    <property type="component" value="Chromosome 4"/>
</dbReference>
<dbReference type="EMBL" id="CM001220">
    <property type="protein sequence ID" value="KEH31399.1"/>
    <property type="molecule type" value="Genomic_DNA"/>
</dbReference>
<reference evidence="2" key="4">
    <citation type="journal article" date="2019" name="Plant J.">
        <title>The MYB transcription factor EMA1 stimulates emission of methyl anthranilate from Medicago truncatula hairy roots.</title>
        <authorList>
            <person name="Pollier J."/>
            <person name="De Geyter N."/>
            <person name="Moses T."/>
            <person name="Boachon B."/>
            <person name="Franco Zorrilla J.M."/>
            <person name="Bai Y."/>
            <person name="Lacchini E."/>
            <person name="Gholami A."/>
            <person name="Vanden Bossche R."/>
            <person name="Werck-Reichhart D."/>
            <person name="Goormachtig S."/>
            <person name="Goossens A."/>
        </authorList>
    </citation>
    <scope>NUCLEOTIDE SEQUENCE</scope>
</reference>
<dbReference type="PANTHER" id="PTHR31065">
    <property type="entry name" value="PLATZ TRANSCRIPTION FACTOR FAMILY PROTEIN"/>
    <property type="match status" value="1"/>
</dbReference>
<dbReference type="OrthoDB" id="1908108at2759"/>
<dbReference type="InterPro" id="IPR006734">
    <property type="entry name" value="PLATZ"/>
</dbReference>
<evidence type="ECO:0000313" key="1">
    <source>
        <dbReference type="EMBL" id="KEH31399.1"/>
    </source>
</evidence>
<dbReference type="STRING" id="3880.A0A072UNM6"/>
<organism evidence="1 4">
    <name type="scientific">Medicago truncatula</name>
    <name type="common">Barrel medic</name>
    <name type="synonym">Medicago tribuloides</name>
    <dbReference type="NCBI Taxonomy" id="3880"/>
    <lineage>
        <taxon>Eukaryota</taxon>
        <taxon>Viridiplantae</taxon>
        <taxon>Streptophyta</taxon>
        <taxon>Embryophyta</taxon>
        <taxon>Tracheophyta</taxon>
        <taxon>Spermatophyta</taxon>
        <taxon>Magnoliopsida</taxon>
        <taxon>eudicotyledons</taxon>
        <taxon>Gunneridae</taxon>
        <taxon>Pentapetalae</taxon>
        <taxon>rosids</taxon>
        <taxon>fabids</taxon>
        <taxon>Fabales</taxon>
        <taxon>Fabaceae</taxon>
        <taxon>Papilionoideae</taxon>
        <taxon>50 kb inversion clade</taxon>
        <taxon>NPAAA clade</taxon>
        <taxon>Hologalegina</taxon>
        <taxon>IRL clade</taxon>
        <taxon>Trifolieae</taxon>
        <taxon>Medicago</taxon>
    </lineage>
</organism>
<reference evidence="1 4" key="1">
    <citation type="journal article" date="2011" name="Nature">
        <title>The Medicago genome provides insight into the evolution of rhizobial symbioses.</title>
        <authorList>
            <person name="Young N.D."/>
            <person name="Debelle F."/>
            <person name="Oldroyd G.E."/>
            <person name="Geurts R."/>
            <person name="Cannon S.B."/>
            <person name="Udvardi M.K."/>
            <person name="Benedito V.A."/>
            <person name="Mayer K.F."/>
            <person name="Gouzy J."/>
            <person name="Schoof H."/>
            <person name="Van de Peer Y."/>
            <person name="Proost S."/>
            <person name="Cook D.R."/>
            <person name="Meyers B.C."/>
            <person name="Spannagl M."/>
            <person name="Cheung F."/>
            <person name="De Mita S."/>
            <person name="Krishnakumar V."/>
            <person name="Gundlach H."/>
            <person name="Zhou S."/>
            <person name="Mudge J."/>
            <person name="Bharti A.K."/>
            <person name="Murray J.D."/>
            <person name="Naoumkina M.A."/>
            <person name="Rosen B."/>
            <person name="Silverstein K.A."/>
            <person name="Tang H."/>
            <person name="Rombauts S."/>
            <person name="Zhao P.X."/>
            <person name="Zhou P."/>
            <person name="Barbe V."/>
            <person name="Bardou P."/>
            <person name="Bechner M."/>
            <person name="Bellec A."/>
            <person name="Berger A."/>
            <person name="Berges H."/>
            <person name="Bidwell S."/>
            <person name="Bisseling T."/>
            <person name="Choisne N."/>
            <person name="Couloux A."/>
            <person name="Denny R."/>
            <person name="Deshpande S."/>
            <person name="Dai X."/>
            <person name="Doyle J.J."/>
            <person name="Dudez A.M."/>
            <person name="Farmer A.D."/>
            <person name="Fouteau S."/>
            <person name="Franken C."/>
            <person name="Gibelin C."/>
            <person name="Gish J."/>
            <person name="Goldstein S."/>
            <person name="Gonzalez A.J."/>
            <person name="Green P.J."/>
            <person name="Hallab A."/>
            <person name="Hartog M."/>
            <person name="Hua A."/>
            <person name="Humphray S.J."/>
            <person name="Jeong D.H."/>
            <person name="Jing Y."/>
            <person name="Jocker A."/>
            <person name="Kenton S.M."/>
            <person name="Kim D.J."/>
            <person name="Klee K."/>
            <person name="Lai H."/>
            <person name="Lang C."/>
            <person name="Lin S."/>
            <person name="Macmil S.L."/>
            <person name="Magdelenat G."/>
            <person name="Matthews L."/>
            <person name="McCorrison J."/>
            <person name="Monaghan E.L."/>
            <person name="Mun J.H."/>
            <person name="Najar F.Z."/>
            <person name="Nicholson C."/>
            <person name="Noirot C."/>
            <person name="O'Bleness M."/>
            <person name="Paule C.R."/>
            <person name="Poulain J."/>
            <person name="Prion F."/>
            <person name="Qin B."/>
            <person name="Qu C."/>
            <person name="Retzel E.F."/>
            <person name="Riddle C."/>
            <person name="Sallet E."/>
            <person name="Samain S."/>
            <person name="Samson N."/>
            <person name="Sanders I."/>
            <person name="Saurat O."/>
            <person name="Scarpelli C."/>
            <person name="Schiex T."/>
            <person name="Segurens B."/>
            <person name="Severin A.J."/>
            <person name="Sherrier D.J."/>
            <person name="Shi R."/>
            <person name="Sims S."/>
            <person name="Singer S.R."/>
            <person name="Sinharoy S."/>
            <person name="Sterck L."/>
            <person name="Viollet A."/>
            <person name="Wang B.B."/>
            <person name="Wang K."/>
            <person name="Wang M."/>
            <person name="Wang X."/>
            <person name="Warfsmann J."/>
            <person name="Weissenbach J."/>
            <person name="White D.D."/>
            <person name="White J.D."/>
            <person name="Wiley G.B."/>
            <person name="Wincker P."/>
            <person name="Xing Y."/>
            <person name="Yang L."/>
            <person name="Yao Z."/>
            <person name="Ying F."/>
            <person name="Zhai J."/>
            <person name="Zhou L."/>
            <person name="Zuber A."/>
            <person name="Denarie J."/>
            <person name="Dixon R.A."/>
            <person name="May G.D."/>
            <person name="Schwartz D.C."/>
            <person name="Rogers J."/>
            <person name="Quetier F."/>
            <person name="Town C.D."/>
            <person name="Roe B.A."/>
        </authorList>
    </citation>
    <scope>NUCLEOTIDE SEQUENCE [LARGE SCALE GENOMIC DNA]</scope>
    <source>
        <strain evidence="1">A17</strain>
        <strain evidence="3 4">cv. Jemalong A17</strain>
    </source>
</reference>
<dbReference type="HOGENOM" id="CLU_070437_3_0_1"/>
<evidence type="ECO:0000313" key="4">
    <source>
        <dbReference type="Proteomes" id="UP000002051"/>
    </source>
</evidence>
<gene>
    <name evidence="3" type="primary">25493418</name>
    <name evidence="1" type="ordered locus">MTR_4g094680</name>
</gene>
<reference evidence="3" key="3">
    <citation type="submission" date="2015-04" db="UniProtKB">
        <authorList>
            <consortium name="EnsemblPlants"/>
        </authorList>
    </citation>
    <scope>IDENTIFICATION</scope>
    <source>
        <strain evidence="3">cv. Jemalong A17</strain>
    </source>
</reference>
<dbReference type="KEGG" id="mtr:25493418"/>
<name>A0A072UNM6_MEDTR</name>